<proteinExistence type="predicted"/>
<protein>
    <submittedName>
        <fullName evidence="1">Uncharacterized protein</fullName>
    </submittedName>
</protein>
<evidence type="ECO:0000313" key="2">
    <source>
        <dbReference type="Proteomes" id="UP000050482"/>
    </source>
</evidence>
<dbReference type="EMBL" id="LJCO01000090">
    <property type="protein sequence ID" value="KPV41842.1"/>
    <property type="molecule type" value="Genomic_DNA"/>
</dbReference>
<dbReference type="STRING" id="471514.AN477_20240"/>
<comment type="caution">
    <text evidence="1">The sequence shown here is derived from an EMBL/GenBank/DDBJ whole genome shotgun (WGS) entry which is preliminary data.</text>
</comment>
<name>A0A0P9EH14_9BACL</name>
<dbReference type="AlphaFoldDB" id="A0A0P9EH14"/>
<organism evidence="1 2">
    <name type="scientific">Alicyclobacillus ferrooxydans</name>
    <dbReference type="NCBI Taxonomy" id="471514"/>
    <lineage>
        <taxon>Bacteria</taxon>
        <taxon>Bacillati</taxon>
        <taxon>Bacillota</taxon>
        <taxon>Bacilli</taxon>
        <taxon>Bacillales</taxon>
        <taxon>Alicyclobacillaceae</taxon>
        <taxon>Alicyclobacillus</taxon>
    </lineage>
</organism>
<dbReference type="PATRIC" id="fig|471514.4.peg.4108"/>
<sequence length="160" mass="18421">MNTSDLQLADLIFVRGTRWLDFPVKLATRSQYTHVGGYVGKGQLIEAQGLRKTGYEPVATYERAADVYRCTSLTPVQINRIMDYVHHEIGGRYDYLLIGWEAFRHIFGLMLPYFKNQRRICSTLWADAYRAAGINLCPQHQYPTPADLVMSRYLRKIGSI</sequence>
<dbReference type="OrthoDB" id="1798263at2"/>
<reference evidence="1 2" key="1">
    <citation type="submission" date="2015-09" db="EMBL/GenBank/DDBJ databases">
        <title>Draft genome sequence of Alicyclobacillus ferrooxydans DSM 22381.</title>
        <authorList>
            <person name="Hemp J."/>
        </authorList>
    </citation>
    <scope>NUCLEOTIDE SEQUENCE [LARGE SCALE GENOMIC DNA]</scope>
    <source>
        <strain evidence="1 2">TC-34</strain>
    </source>
</reference>
<dbReference type="RefSeq" id="WP_054971007.1">
    <property type="nucleotide sequence ID" value="NZ_LJCO01000090.1"/>
</dbReference>
<dbReference type="Gene3D" id="3.90.1720.10">
    <property type="entry name" value="endopeptidase domain like (from Nostoc punctiforme)"/>
    <property type="match status" value="1"/>
</dbReference>
<dbReference type="SUPFAM" id="SSF54001">
    <property type="entry name" value="Cysteine proteinases"/>
    <property type="match status" value="1"/>
</dbReference>
<dbReference type="Proteomes" id="UP000050482">
    <property type="component" value="Unassembled WGS sequence"/>
</dbReference>
<keyword evidence="2" id="KW-1185">Reference proteome</keyword>
<dbReference type="InterPro" id="IPR038765">
    <property type="entry name" value="Papain-like_cys_pep_sf"/>
</dbReference>
<gene>
    <name evidence="1" type="ORF">AN477_20240</name>
</gene>
<evidence type="ECO:0000313" key="1">
    <source>
        <dbReference type="EMBL" id="KPV41842.1"/>
    </source>
</evidence>
<accession>A0A0P9EH14</accession>